<reference evidence="4" key="1">
    <citation type="submission" date="2021-02" db="EMBL/GenBank/DDBJ databases">
        <authorList>
            <person name="Dougan E. K."/>
            <person name="Rhodes N."/>
            <person name="Thang M."/>
            <person name="Chan C."/>
        </authorList>
    </citation>
    <scope>NUCLEOTIDE SEQUENCE</scope>
</reference>
<evidence type="ECO:0000256" key="1">
    <source>
        <dbReference type="SAM" id="MobiDB-lite"/>
    </source>
</evidence>
<dbReference type="InterPro" id="IPR005804">
    <property type="entry name" value="FA_desaturase_dom"/>
</dbReference>
<dbReference type="Proteomes" id="UP000649617">
    <property type="component" value="Unassembled WGS sequence"/>
</dbReference>
<feature type="region of interest" description="Disordered" evidence="1">
    <location>
        <begin position="522"/>
        <end position="590"/>
    </location>
</feature>
<feature type="region of interest" description="Disordered" evidence="1">
    <location>
        <begin position="612"/>
        <end position="946"/>
    </location>
</feature>
<keyword evidence="5" id="KW-1185">Reference proteome</keyword>
<organism evidence="4 5">
    <name type="scientific">Symbiodinium pilosum</name>
    <name type="common">Dinoflagellate</name>
    <dbReference type="NCBI Taxonomy" id="2952"/>
    <lineage>
        <taxon>Eukaryota</taxon>
        <taxon>Sar</taxon>
        <taxon>Alveolata</taxon>
        <taxon>Dinophyceae</taxon>
        <taxon>Suessiales</taxon>
        <taxon>Symbiodiniaceae</taxon>
        <taxon>Symbiodinium</taxon>
    </lineage>
</organism>
<evidence type="ECO:0000259" key="3">
    <source>
        <dbReference type="Pfam" id="PF00487"/>
    </source>
</evidence>
<feature type="compositionally biased region" description="Basic and acidic residues" evidence="1">
    <location>
        <begin position="553"/>
        <end position="563"/>
    </location>
</feature>
<feature type="compositionally biased region" description="Low complexity" evidence="1">
    <location>
        <begin position="571"/>
        <end position="590"/>
    </location>
</feature>
<dbReference type="GO" id="GO:0006629">
    <property type="term" value="P:lipid metabolic process"/>
    <property type="evidence" value="ECO:0007669"/>
    <property type="project" value="InterPro"/>
</dbReference>
<comment type="caution">
    <text evidence="4">The sequence shown here is derived from an EMBL/GenBank/DDBJ whole genome shotgun (WGS) entry which is preliminary data.</text>
</comment>
<feature type="transmembrane region" description="Helical" evidence="2">
    <location>
        <begin position="159"/>
        <end position="178"/>
    </location>
</feature>
<evidence type="ECO:0000313" key="5">
    <source>
        <dbReference type="Proteomes" id="UP000649617"/>
    </source>
</evidence>
<feature type="compositionally biased region" description="Low complexity" evidence="1">
    <location>
        <begin position="986"/>
        <end position="997"/>
    </location>
</feature>
<feature type="compositionally biased region" description="Basic and acidic residues" evidence="1">
    <location>
        <begin position="1050"/>
        <end position="1059"/>
    </location>
</feature>
<feature type="transmembrane region" description="Helical" evidence="2">
    <location>
        <begin position="46"/>
        <end position="67"/>
    </location>
</feature>
<feature type="compositionally biased region" description="Acidic residues" evidence="1">
    <location>
        <begin position="653"/>
        <end position="673"/>
    </location>
</feature>
<dbReference type="AlphaFoldDB" id="A0A812W9K7"/>
<feature type="compositionally biased region" description="Polar residues" evidence="1">
    <location>
        <begin position="440"/>
        <end position="452"/>
    </location>
</feature>
<evidence type="ECO:0000256" key="2">
    <source>
        <dbReference type="SAM" id="Phobius"/>
    </source>
</evidence>
<sequence length="1169" mass="126235">MDISSAFLSSMKNPADLRTLGICAGKWLIAFLVWNAHPYLNLTGKFLLSIVQCVWSFYVMTMVHNAMHCDVFRHPVVESVWRVLLSATAGVPVEAYRPTHNLNHHVYTQHGDHLDTKQMKYKWHLLNLILFFPTVFPAIQKLESEYISREMRKGSKLFFLFVLQVLAAHGTTGMLLYLDWQRTLCCWIIPYIFGADAIVTMNMLQHDGTEDIVLGEHKGPKMNVNSARNFTGPVINWFTCNNGYHAIHHMYSNMHWTQYPEMHAKVIAPHNDPSLDEPDILRFLWRTYFWPGREREHGQKMASLWVANVTGKGEKQKKGGLRVPTECSCQICRTNVSADLVAILAGFLASEALGQLLEKYCRLRFFDDVGPTVGEHFTPQILDHRKACLPPNGRGKTPRPAPAKPASCTICGKDHRSFECPERFTASRRTPSASKRGGTPTASRRTPSSLRAKSQEKRNGVPTAADTGQAAPTSQLPEAKASADDSQGTSAEQEDPPGISSATRWAVERVLSARMADLACVGQKSQTSQMSDDSKDDKAPQAPVAPENVAKAGDIEAACKKEAAPQVAEDAASARPAPGPSSIESELLSSEAKTWETIESFCLQLQPMHMAPAAESDEAGAGDAPEKPVGASAAEVEAFETGKLLQRDVEATGVEDAEPEEVPALDKTEDEAESLMSLHRSPEAAISVDRGTAVTEDAPSASDAGIDDQAPVAEAQTATPPPSLESSVLRKEEEVEELPLSSSPPSPEVEPPLHSAAKVEEALRSVASTPCLQEHSEESEQAAATLELLGRKDSNEPAPWSSQSHIASEEDAAASVERIHEDVQEAEAEEEDERLDSVADGREALRNLVAAQTPSPNTPEEDVSCGSLAEASASGTDMLDQEVEVKETDTSAEAPSLLAACSPIPKGCPPASISETESDRDRGSHDSVPTERPALVQAPQMDETASSLEDLDAENRELQVTPARAELTAELASACARLRLEEGRNRPSPRTTTSSSSILGRFEQTSCIEPLLMICQEVPSTLGASMAAQGSADTAAGVVPADEPSAFGGEEPHKSREQGSQEESEEELAEEFSEARGGDGSSEMWEDQVESISEQCAATTSAPAAAVQRARAALEPIFGDLSSLKPACFIRAIGLQESPAVLAGAMLCVAFLALPELAWRLGPVPETFA</sequence>
<accession>A0A812W9K7</accession>
<keyword evidence="2" id="KW-1133">Transmembrane helix</keyword>
<protein>
    <recommendedName>
        <fullName evidence="3">Fatty acid desaturase domain-containing protein</fullName>
    </recommendedName>
</protein>
<feature type="compositionally biased region" description="Basic and acidic residues" evidence="1">
    <location>
        <begin position="917"/>
        <end position="929"/>
    </location>
</feature>
<feature type="compositionally biased region" description="Acidic residues" evidence="1">
    <location>
        <begin position="824"/>
        <end position="834"/>
    </location>
</feature>
<gene>
    <name evidence="4" type="ORF">SPIL2461_LOCUS17871</name>
</gene>
<keyword evidence="2" id="KW-0812">Transmembrane</keyword>
<feature type="compositionally biased region" description="Basic and acidic residues" evidence="1">
    <location>
        <begin position="835"/>
        <end position="845"/>
    </location>
</feature>
<keyword evidence="2" id="KW-0472">Membrane</keyword>
<dbReference type="Pfam" id="PF00487">
    <property type="entry name" value="FA_desaturase"/>
    <property type="match status" value="1"/>
</dbReference>
<name>A0A812W9K7_SYMPI</name>
<feature type="region of interest" description="Disordered" evidence="1">
    <location>
        <begin position="422"/>
        <end position="501"/>
    </location>
</feature>
<proteinExistence type="predicted"/>
<dbReference type="OrthoDB" id="405978at2759"/>
<evidence type="ECO:0000313" key="4">
    <source>
        <dbReference type="EMBL" id="CAE7659977.1"/>
    </source>
</evidence>
<feature type="compositionally biased region" description="Acidic residues" evidence="1">
    <location>
        <begin position="1060"/>
        <end position="1072"/>
    </location>
</feature>
<feature type="region of interest" description="Disordered" evidence="1">
    <location>
        <begin position="385"/>
        <end position="406"/>
    </location>
</feature>
<feature type="region of interest" description="Disordered" evidence="1">
    <location>
        <begin position="1033"/>
        <end position="1090"/>
    </location>
</feature>
<feature type="domain" description="Fatty acid desaturase" evidence="3">
    <location>
        <begin position="48"/>
        <end position="266"/>
    </location>
</feature>
<dbReference type="EMBL" id="CAJNIZ010043423">
    <property type="protein sequence ID" value="CAE7659977.1"/>
    <property type="molecule type" value="Genomic_DNA"/>
</dbReference>
<feature type="region of interest" description="Disordered" evidence="1">
    <location>
        <begin position="979"/>
        <end position="998"/>
    </location>
</feature>
<feature type="transmembrane region" description="Helical" evidence="2">
    <location>
        <begin position="121"/>
        <end position="139"/>
    </location>
</feature>